<dbReference type="GO" id="GO:0006357">
    <property type="term" value="P:regulation of transcription by RNA polymerase II"/>
    <property type="evidence" value="ECO:0007669"/>
    <property type="project" value="InterPro"/>
</dbReference>
<dbReference type="InterPro" id="IPR019095">
    <property type="entry name" value="Mediator_Med18"/>
</dbReference>
<protein>
    <recommendedName>
        <fullName evidence="3 8">Mediator of RNA polymerase II transcription subunit 18</fullName>
    </recommendedName>
    <alternativeName>
        <fullName evidence="7 8">Mediator complex subunit 18</fullName>
    </alternativeName>
</protein>
<dbReference type="PANTHER" id="PTHR13321:SF2">
    <property type="entry name" value="MEDIATOR OF RNA POLYMERASE II TRANSCRIPTION SUBUNIT 18"/>
    <property type="match status" value="1"/>
</dbReference>
<keyword evidence="5 8" id="KW-0804">Transcription</keyword>
<sequence>MSTPNHPYEVSLSGSFTGSPQAVLDRLSLHCSSSRALNMREVVLEPRWWDGQGEGVLLRCRREEGRWSLCALMRPEPERLYPDVTVRAAIYSFVHSGDALAFASGLGYKRKTELWRKGYTFFRGDLVVHVFRSEAVDSHSNLPVPPHPSAPYEVEIKSAPQRHLGDTHAPSPLVGVVEEVLEIRTLLKGLVDLERAEV</sequence>
<keyword evidence="6 8" id="KW-0539">Nucleus</keyword>
<evidence type="ECO:0000313" key="9">
    <source>
        <dbReference type="EMBL" id="EJU06411.1"/>
    </source>
</evidence>
<comment type="similarity">
    <text evidence="2 8">Belongs to the Mediator complex subunit 18 family.</text>
</comment>
<dbReference type="OrthoDB" id="10018982at2759"/>
<comment type="subunit">
    <text evidence="8">Component of the Mediator complex.</text>
</comment>
<gene>
    <name evidence="8" type="primary">MED18</name>
    <name evidence="9" type="ORF">DACRYDRAFT_113122</name>
</gene>
<organism evidence="9 10">
    <name type="scientific">Dacryopinax primogenitus (strain DJM 731)</name>
    <name type="common">Brown rot fungus</name>
    <dbReference type="NCBI Taxonomy" id="1858805"/>
    <lineage>
        <taxon>Eukaryota</taxon>
        <taxon>Fungi</taxon>
        <taxon>Dikarya</taxon>
        <taxon>Basidiomycota</taxon>
        <taxon>Agaricomycotina</taxon>
        <taxon>Dacrymycetes</taxon>
        <taxon>Dacrymycetales</taxon>
        <taxon>Dacrymycetaceae</taxon>
        <taxon>Dacryopinax</taxon>
    </lineage>
</organism>
<evidence type="ECO:0000256" key="7">
    <source>
        <dbReference type="ARBA" id="ARBA00032012"/>
    </source>
</evidence>
<dbReference type="EMBL" id="JH795855">
    <property type="protein sequence ID" value="EJU06411.1"/>
    <property type="molecule type" value="Genomic_DNA"/>
</dbReference>
<evidence type="ECO:0000256" key="3">
    <source>
        <dbReference type="ARBA" id="ARBA00019612"/>
    </source>
</evidence>
<reference evidence="9 10" key="1">
    <citation type="journal article" date="2012" name="Science">
        <title>The Paleozoic origin of enzymatic lignin decomposition reconstructed from 31 fungal genomes.</title>
        <authorList>
            <person name="Floudas D."/>
            <person name="Binder M."/>
            <person name="Riley R."/>
            <person name="Barry K."/>
            <person name="Blanchette R.A."/>
            <person name="Henrissat B."/>
            <person name="Martinez A.T."/>
            <person name="Otillar R."/>
            <person name="Spatafora J.W."/>
            <person name="Yadav J.S."/>
            <person name="Aerts A."/>
            <person name="Benoit I."/>
            <person name="Boyd A."/>
            <person name="Carlson A."/>
            <person name="Copeland A."/>
            <person name="Coutinho P.M."/>
            <person name="de Vries R.P."/>
            <person name="Ferreira P."/>
            <person name="Findley K."/>
            <person name="Foster B."/>
            <person name="Gaskell J."/>
            <person name="Glotzer D."/>
            <person name="Gorecki P."/>
            <person name="Heitman J."/>
            <person name="Hesse C."/>
            <person name="Hori C."/>
            <person name="Igarashi K."/>
            <person name="Jurgens J.A."/>
            <person name="Kallen N."/>
            <person name="Kersten P."/>
            <person name="Kohler A."/>
            <person name="Kuees U."/>
            <person name="Kumar T.K.A."/>
            <person name="Kuo A."/>
            <person name="LaButti K."/>
            <person name="Larrondo L.F."/>
            <person name="Lindquist E."/>
            <person name="Ling A."/>
            <person name="Lombard V."/>
            <person name="Lucas S."/>
            <person name="Lundell T."/>
            <person name="Martin R."/>
            <person name="McLaughlin D.J."/>
            <person name="Morgenstern I."/>
            <person name="Morin E."/>
            <person name="Murat C."/>
            <person name="Nagy L.G."/>
            <person name="Nolan M."/>
            <person name="Ohm R.A."/>
            <person name="Patyshakuliyeva A."/>
            <person name="Rokas A."/>
            <person name="Ruiz-Duenas F.J."/>
            <person name="Sabat G."/>
            <person name="Salamov A."/>
            <person name="Samejima M."/>
            <person name="Schmutz J."/>
            <person name="Slot J.C."/>
            <person name="St John F."/>
            <person name="Stenlid J."/>
            <person name="Sun H."/>
            <person name="Sun S."/>
            <person name="Syed K."/>
            <person name="Tsang A."/>
            <person name="Wiebenga A."/>
            <person name="Young D."/>
            <person name="Pisabarro A."/>
            <person name="Eastwood D.C."/>
            <person name="Martin F."/>
            <person name="Cullen D."/>
            <person name="Grigoriev I.V."/>
            <person name="Hibbett D.S."/>
        </authorList>
    </citation>
    <scope>NUCLEOTIDE SEQUENCE [LARGE SCALE GENOMIC DNA]</scope>
    <source>
        <strain evidence="9 10">DJM-731 SS1</strain>
    </source>
</reference>
<accession>M5G869</accession>
<evidence type="ECO:0000256" key="5">
    <source>
        <dbReference type="ARBA" id="ARBA00023163"/>
    </source>
</evidence>
<dbReference type="OMA" id="WATCQVV"/>
<evidence type="ECO:0000256" key="2">
    <source>
        <dbReference type="ARBA" id="ARBA00009814"/>
    </source>
</evidence>
<evidence type="ECO:0000256" key="1">
    <source>
        <dbReference type="ARBA" id="ARBA00004123"/>
    </source>
</evidence>
<keyword evidence="4 8" id="KW-0805">Transcription regulation</keyword>
<dbReference type="GO" id="GO:0003712">
    <property type="term" value="F:transcription coregulator activity"/>
    <property type="evidence" value="ECO:0007669"/>
    <property type="project" value="InterPro"/>
</dbReference>
<evidence type="ECO:0000256" key="4">
    <source>
        <dbReference type="ARBA" id="ARBA00023015"/>
    </source>
</evidence>
<dbReference type="Gene3D" id="2.40.320.10">
    <property type="entry name" value="Hypothetical Protein Pfu-838710-001"/>
    <property type="match status" value="1"/>
</dbReference>
<proteinExistence type="inferred from homology"/>
<dbReference type="Pfam" id="PF09637">
    <property type="entry name" value="Med18"/>
    <property type="match status" value="1"/>
</dbReference>
<dbReference type="PANTHER" id="PTHR13321">
    <property type="entry name" value="MEDIATOR OF RNA POLYMERASE II TRANSCRIPTION, SUBUNIT 18"/>
    <property type="match status" value="1"/>
</dbReference>
<evidence type="ECO:0000313" key="10">
    <source>
        <dbReference type="Proteomes" id="UP000030653"/>
    </source>
</evidence>
<dbReference type="GO" id="GO:0016592">
    <property type="term" value="C:mediator complex"/>
    <property type="evidence" value="ECO:0007669"/>
    <property type="project" value="InterPro"/>
</dbReference>
<comment type="function">
    <text evidence="8">Component of the Mediator complex, a coactivator involved in the regulated transcription of nearly all RNA polymerase II-dependent genes. Mediator functions as a bridge to convey information from gene-specific regulatory proteins to the basal RNA polymerase II transcription machinery. Mediator is recruited to promoters by direct interactions with regulatory proteins and serves as a scaffold for the assembly of a functional preinitiation complex with RNA polymerase II and the general transcription factors.</text>
</comment>
<evidence type="ECO:0000256" key="8">
    <source>
        <dbReference type="RuleBase" id="RU364150"/>
    </source>
</evidence>
<dbReference type="HOGENOM" id="CLU_117750_0_0_1"/>
<name>M5G869_DACPD</name>
<keyword evidence="10" id="KW-1185">Reference proteome</keyword>
<dbReference type="Proteomes" id="UP000030653">
    <property type="component" value="Unassembled WGS sequence"/>
</dbReference>
<dbReference type="AlphaFoldDB" id="M5G869"/>
<dbReference type="GO" id="GO:0070847">
    <property type="term" value="C:core mediator complex"/>
    <property type="evidence" value="ECO:0007669"/>
    <property type="project" value="TreeGrafter"/>
</dbReference>
<comment type="subcellular location">
    <subcellularLocation>
        <location evidence="1 8">Nucleus</location>
    </subcellularLocation>
</comment>
<evidence type="ECO:0000256" key="6">
    <source>
        <dbReference type="ARBA" id="ARBA00023242"/>
    </source>
</evidence>
<dbReference type="GO" id="GO:0006369">
    <property type="term" value="P:termination of RNA polymerase II transcription"/>
    <property type="evidence" value="ECO:0007669"/>
    <property type="project" value="TreeGrafter"/>
</dbReference>
<keyword evidence="8" id="KW-0010">Activator</keyword>